<sequence length="156" mass="17228">MMDSSQSFGGAEECQSSESGWTMYIGSPIHDDDQYGSDYADNDDGGTNDGDDDDNSDADHHNDENDSDDSMASDASSGPSHLGRTNGNAVFKDKEEENDGKYCIIDEKAKKPSMEKMQRSAERRKEEMVFMGRKAKAPVQNGAKKVQKTIWTGKRK</sequence>
<evidence type="ECO:0000256" key="2">
    <source>
        <dbReference type="ARBA" id="ARBA00022490"/>
    </source>
</evidence>
<dbReference type="PANTHER" id="PTHR33347">
    <property type="entry name" value="OSJNBA0091C07.3 PROTEIN"/>
    <property type="match status" value="1"/>
</dbReference>
<dbReference type="Proteomes" id="UP001652623">
    <property type="component" value="Chromosome 2"/>
</dbReference>
<name>A0ABM4A1U9_ZIZJJ</name>
<feature type="compositionally biased region" description="Basic and acidic residues" evidence="7">
    <location>
        <begin position="104"/>
        <end position="128"/>
    </location>
</feature>
<comment type="subcellular location">
    <subcellularLocation>
        <location evidence="1">Cytoplasm</location>
    </subcellularLocation>
</comment>
<keyword evidence="2" id="KW-0963">Cytoplasm</keyword>
<protein>
    <submittedName>
        <fullName evidence="9 10">Protein SOB FIVE-LIKE 2 isoform X1</fullName>
    </submittedName>
</protein>
<reference evidence="8 9" key="1">
    <citation type="submission" date="2025-05" db="UniProtKB">
        <authorList>
            <consortium name="RefSeq"/>
        </authorList>
    </citation>
    <scope>NUCLEOTIDE SEQUENCE [LARGE SCALE GENOMIC DNA]</scope>
    <source>
        <tissue evidence="9 10">Seedling</tissue>
    </source>
</reference>
<accession>A0ABM4A1U9</accession>
<dbReference type="GeneID" id="107408497"/>
<evidence type="ECO:0000256" key="4">
    <source>
        <dbReference type="ARBA" id="ARBA00022864"/>
    </source>
</evidence>
<evidence type="ECO:0000256" key="1">
    <source>
        <dbReference type="ARBA" id="ARBA00004496"/>
    </source>
</evidence>
<organism evidence="8 9">
    <name type="scientific">Ziziphus jujuba</name>
    <name type="common">Chinese jujube</name>
    <name type="synonym">Ziziphus sativa</name>
    <dbReference type="NCBI Taxonomy" id="326968"/>
    <lineage>
        <taxon>Eukaryota</taxon>
        <taxon>Viridiplantae</taxon>
        <taxon>Streptophyta</taxon>
        <taxon>Embryophyta</taxon>
        <taxon>Tracheophyta</taxon>
        <taxon>Spermatophyta</taxon>
        <taxon>Magnoliopsida</taxon>
        <taxon>eudicotyledons</taxon>
        <taxon>Gunneridae</taxon>
        <taxon>Pentapetalae</taxon>
        <taxon>rosids</taxon>
        <taxon>fabids</taxon>
        <taxon>Rosales</taxon>
        <taxon>Rhamnaceae</taxon>
        <taxon>Paliureae</taxon>
        <taxon>Ziziphus</taxon>
    </lineage>
</organism>
<evidence type="ECO:0000256" key="6">
    <source>
        <dbReference type="ARBA" id="ARBA00024199"/>
    </source>
</evidence>
<keyword evidence="8" id="KW-1185">Reference proteome</keyword>
<dbReference type="InterPro" id="IPR044670">
    <property type="entry name" value="SOFL"/>
</dbReference>
<evidence type="ECO:0000256" key="3">
    <source>
        <dbReference type="ARBA" id="ARBA00022712"/>
    </source>
</evidence>
<comment type="similarity">
    <text evidence="6">Belongs to the SOFL plant protein family.</text>
</comment>
<keyword evidence="3" id="KW-0203">Cytokinin biosynthesis</keyword>
<keyword evidence="4" id="KW-0932">Cytokinin signaling pathway</keyword>
<evidence type="ECO:0000256" key="7">
    <source>
        <dbReference type="SAM" id="MobiDB-lite"/>
    </source>
</evidence>
<dbReference type="PANTHER" id="PTHR33347:SF31">
    <property type="entry name" value="PROTEIN SOB FIVE-LIKE 1"/>
    <property type="match status" value="1"/>
</dbReference>
<evidence type="ECO:0000256" key="5">
    <source>
        <dbReference type="ARBA" id="ARBA00023242"/>
    </source>
</evidence>
<dbReference type="RefSeq" id="XP_060670707.1">
    <property type="nucleotide sequence ID" value="XM_060814724.1"/>
</dbReference>
<proteinExistence type="inferred from homology"/>
<feature type="compositionally biased region" description="Polar residues" evidence="7">
    <location>
        <begin position="1"/>
        <end position="20"/>
    </location>
</feature>
<feature type="compositionally biased region" description="Acidic residues" evidence="7">
    <location>
        <begin position="40"/>
        <end position="56"/>
    </location>
</feature>
<evidence type="ECO:0000313" key="9">
    <source>
        <dbReference type="RefSeq" id="XP_060670707.1"/>
    </source>
</evidence>
<evidence type="ECO:0000313" key="8">
    <source>
        <dbReference type="Proteomes" id="UP001652623"/>
    </source>
</evidence>
<dbReference type="RefSeq" id="XP_060670708.1">
    <property type="nucleotide sequence ID" value="XM_060814725.1"/>
</dbReference>
<gene>
    <name evidence="9 10" type="primary">LOC107408497</name>
</gene>
<keyword evidence="5" id="KW-0539">Nucleus</keyword>
<evidence type="ECO:0000313" key="10">
    <source>
        <dbReference type="RefSeq" id="XP_060670708.1"/>
    </source>
</evidence>
<feature type="region of interest" description="Disordered" evidence="7">
    <location>
        <begin position="1"/>
        <end position="156"/>
    </location>
</feature>